<comment type="caution">
    <text evidence="1">The sequence shown here is derived from an EMBL/GenBank/DDBJ whole genome shotgun (WGS) entry which is preliminary data.</text>
</comment>
<keyword evidence="2" id="KW-1185">Reference proteome</keyword>
<dbReference type="InterPro" id="IPR027417">
    <property type="entry name" value="P-loop_NTPase"/>
</dbReference>
<gene>
    <name evidence="1" type="ORF">ABENE_13165</name>
</gene>
<dbReference type="eggNOG" id="ENOG502ZAA2">
    <property type="taxonomic scope" value="Bacteria"/>
</dbReference>
<accession>V4PRI9</accession>
<evidence type="ECO:0000313" key="2">
    <source>
        <dbReference type="Proteomes" id="UP000017837"/>
    </source>
</evidence>
<proteinExistence type="predicted"/>
<name>V4PRI9_9CAUL</name>
<organism evidence="1 2">
    <name type="scientific">Asticcacaulis benevestitus DSM 16100 = ATCC BAA-896</name>
    <dbReference type="NCBI Taxonomy" id="1121022"/>
    <lineage>
        <taxon>Bacteria</taxon>
        <taxon>Pseudomonadati</taxon>
        <taxon>Pseudomonadota</taxon>
        <taxon>Alphaproteobacteria</taxon>
        <taxon>Caulobacterales</taxon>
        <taxon>Caulobacteraceae</taxon>
        <taxon>Asticcacaulis</taxon>
    </lineage>
</organism>
<dbReference type="SUPFAM" id="SSF52540">
    <property type="entry name" value="P-loop containing nucleoside triphosphate hydrolases"/>
    <property type="match status" value="1"/>
</dbReference>
<dbReference type="PATRIC" id="fig|1121022.4.peg.2674"/>
<sequence>MHTYLDISSDDIASLDDVQLRILVARLCQAEMRKNRLSPAYVTWDGDQRASDGGIDVRISIPEDVEITGWVPDRNTVFQIKAEDLPPAKIRVEMFPGDVVRPALAELDQARGIYIIASSRASVADRRLRERKIVMRDCADQHELRTLGVDYYGRRALADWASEHKSLGPWVRALAGRSSEGWKSYGPWAYMETTSDAQFLDDPEVKAFIPGEEESVSALTAIGNMRQRLGQPGQCLRLIGLSGVGKTRLVQALFDDRVETDHPALNPDTVLYTDLGDEPSPAPNHMADQLIAENRRMVLVVDNCGADLHERLVKIVAADNSHLSLLTIEYDIRDDLSLETQAYRLEPASNELVSALVRRRYNYLSDNDVEHIIDFSGGNARVAIVLAGTAEQGGELAQLRNNELFDRLFSQRQGSSSELLASATAASLVYSFDGETSDVPDSELATLSELAGLTMLKMRNCLNDLGRRGLLQKRANWRALLPHAISNRLALRALDDVPQDMLWAKLACGSLRLARSFSRRLSYLHESPIAMALAVRWLSDGNGLTKVAALEGLSLDIFCNLAPLQPERALTLLEVAIGDEAFLSTRNFDRSRIAHLVRNIAYEPQYFERCVYILAAFVLKEDGNSSHVAVRSLLERLYQIQFSGTDALPAERARILERLLRTGDAKLEAIGFSLLDTALGTRISRGVSADFGARRMGFGFFPETGSEIAEWYRLFLNFSARLGQEAGPLGGEVRKRVADKISDLWEFRDLWDDLDRIANLFSAIDGWPEGWLGAKSTAYYHSRTLSPEARARLESLQERLKPSTLVTRIKAQVFGLKNLSLQDIEEDAPGEDFDYSARYLVWHNRARELGRQAAFDDAALDEVLHLIFQQTNYNTGAAFGEGVGAAYPDIPRLFDKLKFAYSGLPQPEQLYALSCLLRAAKARSAEQFERFLDSALSDSIWGPVFVHLQGHFELDGRSLERVLDPVVLERTPIRNYKSLAHSLRILSIDEVRRLVDTVQGKTDGFPSALEMMFWAAYDQDKTTRDRQGMQALTREFLGSVPWKDLERLDHSDAHHLADLVTFAFPNDTEIEAAGAVAKGYIHWRLRTYIHVWKDKNVLGELFKIFGTAILDKLLQSGMFAEDEQLMAALGRSSRYDTAALSSLSPAQVLAWCEVDPDHRFLLIAKSLEFFDRRREAGEGSKSEQWSELGSAILEHAPDRLAIIRIAIDTAHPRGGDGGVADVLRERAELVRALADGTGGPVDLATQQGYEALMASGDAWERMFNRSESNRNVTFE</sequence>
<evidence type="ECO:0000313" key="1">
    <source>
        <dbReference type="EMBL" id="ESQ89949.1"/>
    </source>
</evidence>
<dbReference type="EMBL" id="AWGB01000027">
    <property type="protein sequence ID" value="ESQ89949.1"/>
    <property type="molecule type" value="Genomic_DNA"/>
</dbReference>
<reference evidence="1 2" key="1">
    <citation type="journal article" date="2014" name="Nature">
        <title>Sequential evolution of bacterial morphology by co-option of a developmental regulator.</title>
        <authorList>
            <person name="Jiang C."/>
            <person name="Brown P.J."/>
            <person name="Ducret A."/>
            <person name="Brun Y.V."/>
        </authorList>
    </citation>
    <scope>NUCLEOTIDE SEQUENCE [LARGE SCALE GENOMIC DNA]</scope>
    <source>
        <strain evidence="1 2">DSM 16100</strain>
    </source>
</reference>
<dbReference type="STRING" id="1121022.GCA_000376105_03616"/>
<dbReference type="Proteomes" id="UP000017837">
    <property type="component" value="Unassembled WGS sequence"/>
</dbReference>
<dbReference type="AlphaFoldDB" id="V4PRI9"/>
<protein>
    <submittedName>
        <fullName evidence="1">Uncharacterized protein</fullName>
    </submittedName>
</protein>